<comment type="caution">
    <text evidence="3">The sequence shown here is derived from an EMBL/GenBank/DDBJ whole genome shotgun (WGS) entry which is preliminary data.</text>
</comment>
<dbReference type="Pfam" id="PF03795">
    <property type="entry name" value="YCII"/>
    <property type="match status" value="1"/>
</dbReference>
<sequence>MKYMLIHYIDEALLNAWDDGEAALSPDDDRDLTAWDEEMNSRGILIGGGRLTLPRASTTLRVRDGELLITDGPFAEAKEQIAGYSVLECEDLDQAIEIASRHPTARFGAFELRPYISVSM</sequence>
<evidence type="ECO:0000259" key="2">
    <source>
        <dbReference type="Pfam" id="PF03795"/>
    </source>
</evidence>
<dbReference type="InterPro" id="IPR011008">
    <property type="entry name" value="Dimeric_a/b-barrel"/>
</dbReference>
<dbReference type="PANTHER" id="PTHR35174">
    <property type="entry name" value="BLL7171 PROTEIN-RELATED"/>
    <property type="match status" value="1"/>
</dbReference>
<evidence type="ECO:0000313" key="4">
    <source>
        <dbReference type="Proteomes" id="UP000612899"/>
    </source>
</evidence>
<gene>
    <name evidence="3" type="ORF">Rhe02_63790</name>
</gene>
<dbReference type="Gene3D" id="3.30.70.1060">
    <property type="entry name" value="Dimeric alpha+beta barrel"/>
    <property type="match status" value="1"/>
</dbReference>
<dbReference type="PANTHER" id="PTHR35174:SF3">
    <property type="entry name" value="BLL7171 PROTEIN"/>
    <property type="match status" value="1"/>
</dbReference>
<organism evidence="3 4">
    <name type="scientific">Rhizocola hellebori</name>
    <dbReference type="NCBI Taxonomy" id="1392758"/>
    <lineage>
        <taxon>Bacteria</taxon>
        <taxon>Bacillati</taxon>
        <taxon>Actinomycetota</taxon>
        <taxon>Actinomycetes</taxon>
        <taxon>Micromonosporales</taxon>
        <taxon>Micromonosporaceae</taxon>
        <taxon>Rhizocola</taxon>
    </lineage>
</organism>
<accession>A0A8J3QE25</accession>
<dbReference type="AlphaFoldDB" id="A0A8J3QE25"/>
<dbReference type="InterPro" id="IPR005545">
    <property type="entry name" value="YCII"/>
</dbReference>
<evidence type="ECO:0000256" key="1">
    <source>
        <dbReference type="ARBA" id="ARBA00007689"/>
    </source>
</evidence>
<name>A0A8J3QE25_9ACTN</name>
<dbReference type="Proteomes" id="UP000612899">
    <property type="component" value="Unassembled WGS sequence"/>
</dbReference>
<dbReference type="EMBL" id="BONY01000047">
    <property type="protein sequence ID" value="GIH08312.1"/>
    <property type="molecule type" value="Genomic_DNA"/>
</dbReference>
<feature type="domain" description="YCII-related" evidence="2">
    <location>
        <begin position="1"/>
        <end position="116"/>
    </location>
</feature>
<comment type="similarity">
    <text evidence="1">Belongs to the YciI family.</text>
</comment>
<proteinExistence type="inferred from homology"/>
<reference evidence="3" key="1">
    <citation type="submission" date="2021-01" db="EMBL/GenBank/DDBJ databases">
        <title>Whole genome shotgun sequence of Rhizocola hellebori NBRC 109834.</title>
        <authorList>
            <person name="Komaki H."/>
            <person name="Tamura T."/>
        </authorList>
    </citation>
    <scope>NUCLEOTIDE SEQUENCE</scope>
    <source>
        <strain evidence="3">NBRC 109834</strain>
    </source>
</reference>
<protein>
    <submittedName>
        <fullName evidence="3">Transcription initiation protein</fullName>
    </submittedName>
</protein>
<dbReference type="RefSeq" id="WP_239124172.1">
    <property type="nucleotide sequence ID" value="NZ_BONY01000047.1"/>
</dbReference>
<evidence type="ECO:0000313" key="3">
    <source>
        <dbReference type="EMBL" id="GIH08312.1"/>
    </source>
</evidence>
<dbReference type="SUPFAM" id="SSF54909">
    <property type="entry name" value="Dimeric alpha+beta barrel"/>
    <property type="match status" value="1"/>
</dbReference>
<keyword evidence="4" id="KW-1185">Reference proteome</keyword>